<organism evidence="2 3">
    <name type="scientific">Burkholderia multivorans</name>
    <dbReference type="NCBI Taxonomy" id="87883"/>
    <lineage>
        <taxon>Bacteria</taxon>
        <taxon>Pseudomonadati</taxon>
        <taxon>Pseudomonadota</taxon>
        <taxon>Betaproteobacteria</taxon>
        <taxon>Burkholderiales</taxon>
        <taxon>Burkholderiaceae</taxon>
        <taxon>Burkholderia</taxon>
        <taxon>Burkholderia cepacia complex</taxon>
    </lineage>
</organism>
<evidence type="ECO:0000256" key="1">
    <source>
        <dbReference type="SAM" id="MobiDB-lite"/>
    </source>
</evidence>
<feature type="region of interest" description="Disordered" evidence="1">
    <location>
        <begin position="1"/>
        <end position="24"/>
    </location>
</feature>
<evidence type="ECO:0000313" key="2">
    <source>
        <dbReference type="EMBL" id="PRE40551.1"/>
    </source>
</evidence>
<dbReference type="AlphaFoldDB" id="A0AB37ALT3"/>
<name>A0AB37ALT3_9BURK</name>
<proteinExistence type="predicted"/>
<sequence length="106" mass="12687">MVQRSRETRHGVKSFGPAASAKSRGRFGRLHWCDERRARFFTFSYRHPFRIGQRRSIAKDLPRSFVYQERQRGHRPAPPTRSRRFRRDCVRCPLSVSPVSLDRRCR</sequence>
<protein>
    <submittedName>
        <fullName evidence="2">Uncharacterized protein</fullName>
    </submittedName>
</protein>
<evidence type="ECO:0000313" key="3">
    <source>
        <dbReference type="Proteomes" id="UP000237811"/>
    </source>
</evidence>
<comment type="caution">
    <text evidence="2">The sequence shown here is derived from an EMBL/GenBank/DDBJ whole genome shotgun (WGS) entry which is preliminary data.</text>
</comment>
<gene>
    <name evidence="2" type="ORF">C6P99_29030</name>
</gene>
<accession>A0AB37ALT3</accession>
<dbReference type="Proteomes" id="UP000237811">
    <property type="component" value="Unassembled WGS sequence"/>
</dbReference>
<dbReference type="EMBL" id="PVFR01000088">
    <property type="protein sequence ID" value="PRE40551.1"/>
    <property type="molecule type" value="Genomic_DNA"/>
</dbReference>
<feature type="compositionally biased region" description="Basic and acidic residues" evidence="1">
    <location>
        <begin position="1"/>
        <end position="10"/>
    </location>
</feature>
<reference evidence="2 3" key="1">
    <citation type="submission" date="2018-03" db="EMBL/GenBank/DDBJ databases">
        <authorList>
            <person name="Nguyen K."/>
            <person name="Fouts D."/>
            <person name="Sutton G."/>
        </authorList>
    </citation>
    <scope>NUCLEOTIDE SEQUENCE [LARGE SCALE GENOMIC DNA]</scope>
    <source>
        <strain evidence="2 3">AU14328</strain>
    </source>
</reference>